<proteinExistence type="predicted"/>
<evidence type="ECO:0000256" key="1">
    <source>
        <dbReference type="SAM" id="MobiDB-lite"/>
    </source>
</evidence>
<sequence>MSGADMTSVNPAGSLDMVRSAPNNRRLTGRGPMAWQRPLTVGGWRHVMHHSDDVSPERSANRPTTHKDPDYRSGLRHHVEGPRRRAYAHGQSHRADSSSHIAARLQHLALERGPMSQDRLSSLFPNRATEEAIPPTPTIVTVPQVTVAPSAPHAWLTDTGQSTLTPNRYWRLLTDPRLTPPVHTSSQMVTAKALL</sequence>
<evidence type="ECO:0000313" key="2">
    <source>
        <dbReference type="EMBL" id="RZR72691.1"/>
    </source>
</evidence>
<feature type="region of interest" description="Disordered" evidence="1">
    <location>
        <begin position="1"/>
        <end position="35"/>
    </location>
</feature>
<name>A0A445MEL7_ENSVE</name>
<dbReference type="EMBL" id="KV875738">
    <property type="protein sequence ID" value="RZR72691.1"/>
    <property type="molecule type" value="Genomic_DNA"/>
</dbReference>
<feature type="compositionally biased region" description="Polar residues" evidence="1">
    <location>
        <begin position="1"/>
        <end position="11"/>
    </location>
</feature>
<gene>
    <name evidence="2" type="ORF">BHM03_00015894</name>
</gene>
<accession>A0A445MEL7</accession>
<protein>
    <submittedName>
        <fullName evidence="2">Uncharacterized protein</fullName>
    </submittedName>
</protein>
<reference evidence="2" key="1">
    <citation type="journal article" date="2018" name="Data Brief">
        <title>Genome sequence data from 17 accessions of Ensete ventricosum, a staple food crop for millions in Ethiopia.</title>
        <authorList>
            <person name="Yemataw Z."/>
            <person name="Muzemil S."/>
            <person name="Ambachew D."/>
            <person name="Tripathi L."/>
            <person name="Tesfaye K."/>
            <person name="Chala A."/>
            <person name="Farbos A."/>
            <person name="O'Neill P."/>
            <person name="Moore K."/>
            <person name="Grant M."/>
            <person name="Studholme D.J."/>
        </authorList>
    </citation>
    <scope>NUCLEOTIDE SEQUENCE [LARGE SCALE GENOMIC DNA]</scope>
    <source>
        <tissue evidence="2">Leaf</tissue>
    </source>
</reference>
<dbReference type="AlphaFoldDB" id="A0A445MEL7"/>
<feature type="region of interest" description="Disordered" evidence="1">
    <location>
        <begin position="51"/>
        <end position="99"/>
    </location>
</feature>
<feature type="compositionally biased region" description="Basic and acidic residues" evidence="1">
    <location>
        <begin position="51"/>
        <end position="83"/>
    </location>
</feature>
<organism evidence="2">
    <name type="scientific">Ensete ventricosum</name>
    <name type="common">Abyssinian banana</name>
    <name type="synonym">Musa ensete</name>
    <dbReference type="NCBI Taxonomy" id="4639"/>
    <lineage>
        <taxon>Eukaryota</taxon>
        <taxon>Viridiplantae</taxon>
        <taxon>Streptophyta</taxon>
        <taxon>Embryophyta</taxon>
        <taxon>Tracheophyta</taxon>
        <taxon>Spermatophyta</taxon>
        <taxon>Magnoliopsida</taxon>
        <taxon>Liliopsida</taxon>
        <taxon>Zingiberales</taxon>
        <taxon>Musaceae</taxon>
        <taxon>Ensete</taxon>
    </lineage>
</organism>
<dbReference type="Proteomes" id="UP000290560">
    <property type="component" value="Unassembled WGS sequence"/>
</dbReference>